<reference evidence="17 18" key="1">
    <citation type="submission" date="2017-07" db="EMBL/GenBank/DDBJ databases">
        <title>Draft genome of Ochrobactrum lupini type strain LUP21.</title>
        <authorList>
            <person name="Krzyzanowska D.M."/>
            <person name="Jafra S."/>
        </authorList>
    </citation>
    <scope>NUCLEOTIDE SEQUENCE [LARGE SCALE GENOMIC DNA]</scope>
    <source>
        <strain evidence="17 18">LUP21</strain>
    </source>
</reference>
<dbReference type="PANTHER" id="PTHR30069:SF41">
    <property type="entry name" value="HEME_HEMOPEXIN UTILIZATION PROTEIN C"/>
    <property type="match status" value="1"/>
</dbReference>
<comment type="subcellular location">
    <subcellularLocation>
        <location evidence="1 12">Cell outer membrane</location>
        <topology evidence="1 12">Multi-pass membrane protein</topology>
    </subcellularLocation>
</comment>
<evidence type="ECO:0000256" key="6">
    <source>
        <dbReference type="ARBA" id="ARBA00022692"/>
    </source>
</evidence>
<proteinExistence type="inferred from homology"/>
<keyword evidence="7" id="KW-0732">Signal</keyword>
<dbReference type="PANTHER" id="PTHR30069">
    <property type="entry name" value="TONB-DEPENDENT OUTER MEMBRANE RECEPTOR"/>
    <property type="match status" value="1"/>
</dbReference>
<gene>
    <name evidence="17" type="ORF">CES86_5012</name>
</gene>
<evidence type="ECO:0000256" key="4">
    <source>
        <dbReference type="ARBA" id="ARBA00022448"/>
    </source>
</evidence>
<dbReference type="InterPro" id="IPR000531">
    <property type="entry name" value="Beta-barrel_TonB"/>
</dbReference>
<sequence>MNFLISSSPIGSAKRVWVMKETLEMRATGGVHKRSILASTGLAVILVAMTSQAFAQEQKASEEEAGVALKTITIRRANDAQAPTSVAAPVGRVDREEINRFGGAKLDDVLRGTAGVFTLQNASNPGVAVNIRGFEGSGRVNMMIDGVPQSYRNTAHDAQGYAYIDPNLLSEIDVARGAVTTEGGTGLAGSVNFRTLGVDDVILDGKDKGVLGRASWGSNGTGFSEMLAGAARVNSIGIVAAISRHDSNDYKNGDGVTVEKTGEELTSGLFKAEFGLGEDQKLTLGGVLYNNHYGTYANGYRPGTYTIYDMFLQNRTFFAQYNYNPSDNDLIGLDVNLYHNSTLQNWEDGNGSFVGRQVSTETTGMTASNTSRFTFGEVAVAWKNGFEINRDTAGGTQTGVNPTDATSNRGAVFSEATWNYQALQVVTGLRYDYFKLESEDSSISNSDGEFSPKVTVAYNLTDWLQPYITYAHSMRSPSLQETFLGGVAHTGTGMMHGNPNLRPEKQRGWEFGVNIARDGILTAEDGLRLKANCYTMRVEDYITAASDYSQFINVDGTSTVKGFELDARYDAGFAFGGIAYTHSTSELPEQTAGMGANQYLPEDVVTVTAGARFFERKLESGLRVQHVSSGKSISGNDTDPYTLVDVFAKYKFTETVDLSLQVLNIADKEYTPALSTYGSGRGRTFLVSTQFQF</sequence>
<evidence type="ECO:0000256" key="10">
    <source>
        <dbReference type="ARBA" id="ARBA00023170"/>
    </source>
</evidence>
<keyword evidence="8 14" id="KW-0798">TonB box</keyword>
<evidence type="ECO:0000256" key="11">
    <source>
        <dbReference type="ARBA" id="ARBA00023237"/>
    </source>
</evidence>
<accession>A0A256GC96</accession>
<evidence type="ECO:0000313" key="17">
    <source>
        <dbReference type="EMBL" id="OYR24723.1"/>
    </source>
</evidence>
<dbReference type="GO" id="GO:0015232">
    <property type="term" value="F:heme transmembrane transporter activity"/>
    <property type="evidence" value="ECO:0007669"/>
    <property type="project" value="InterPro"/>
</dbReference>
<dbReference type="AlphaFoldDB" id="A0A256GC96"/>
<evidence type="ECO:0000256" key="14">
    <source>
        <dbReference type="RuleBase" id="RU003357"/>
    </source>
</evidence>
<dbReference type="Pfam" id="PF00593">
    <property type="entry name" value="TonB_dep_Rec_b-barrel"/>
    <property type="match status" value="1"/>
</dbReference>
<dbReference type="CDD" id="cd01347">
    <property type="entry name" value="ligand_gated_channel"/>
    <property type="match status" value="1"/>
</dbReference>
<dbReference type="InterPro" id="IPR039426">
    <property type="entry name" value="TonB-dep_rcpt-like"/>
</dbReference>
<dbReference type="Pfam" id="PF07715">
    <property type="entry name" value="Plug"/>
    <property type="match status" value="1"/>
</dbReference>
<name>A0A256GC96_9HYPH</name>
<dbReference type="InterPro" id="IPR037066">
    <property type="entry name" value="Plug_dom_sf"/>
</dbReference>
<keyword evidence="9 12" id="KW-0472">Membrane</keyword>
<dbReference type="PROSITE" id="PS52016">
    <property type="entry name" value="TONB_DEPENDENT_REC_3"/>
    <property type="match status" value="1"/>
</dbReference>
<evidence type="ECO:0000256" key="12">
    <source>
        <dbReference type="PROSITE-ProRule" id="PRU01360"/>
    </source>
</evidence>
<dbReference type="RefSeq" id="WP_235820025.1">
    <property type="nucleotide sequence ID" value="NZ_JBHEEP010000001.1"/>
</dbReference>
<evidence type="ECO:0000259" key="15">
    <source>
        <dbReference type="Pfam" id="PF00593"/>
    </source>
</evidence>
<dbReference type="InterPro" id="IPR012910">
    <property type="entry name" value="Plug_dom"/>
</dbReference>
<feature type="short sequence motif" description="TonB C-terminal box" evidence="13">
    <location>
        <begin position="676"/>
        <end position="693"/>
    </location>
</feature>
<protein>
    <recommendedName>
        <fullName evidence="3">Heme transporter BhuA</fullName>
    </recommendedName>
</protein>
<organism evidence="17 18">
    <name type="scientific">Brucella lupini</name>
    <dbReference type="NCBI Taxonomy" id="255457"/>
    <lineage>
        <taxon>Bacteria</taxon>
        <taxon>Pseudomonadati</taxon>
        <taxon>Pseudomonadota</taxon>
        <taxon>Alphaproteobacteria</taxon>
        <taxon>Hyphomicrobiales</taxon>
        <taxon>Brucellaceae</taxon>
        <taxon>Brucella/Ochrobactrum group</taxon>
        <taxon>Brucella</taxon>
    </lineage>
</organism>
<evidence type="ECO:0000256" key="9">
    <source>
        <dbReference type="ARBA" id="ARBA00023136"/>
    </source>
</evidence>
<dbReference type="Gene3D" id="2.40.170.20">
    <property type="entry name" value="TonB-dependent receptor, beta-barrel domain"/>
    <property type="match status" value="1"/>
</dbReference>
<dbReference type="Gene3D" id="2.170.130.10">
    <property type="entry name" value="TonB-dependent receptor, plug domain"/>
    <property type="match status" value="1"/>
</dbReference>
<keyword evidence="4 12" id="KW-0813">Transport</keyword>
<evidence type="ECO:0000256" key="2">
    <source>
        <dbReference type="ARBA" id="ARBA00009810"/>
    </source>
</evidence>
<comment type="caution">
    <text evidence="17">The sequence shown here is derived from an EMBL/GenBank/DDBJ whole genome shotgun (WGS) entry which is preliminary data.</text>
</comment>
<dbReference type="SUPFAM" id="SSF56935">
    <property type="entry name" value="Porins"/>
    <property type="match status" value="1"/>
</dbReference>
<feature type="domain" description="TonB-dependent receptor-like beta-barrel" evidence="15">
    <location>
        <begin position="283"/>
        <end position="665"/>
    </location>
</feature>
<dbReference type="GO" id="GO:0009279">
    <property type="term" value="C:cell outer membrane"/>
    <property type="evidence" value="ECO:0007669"/>
    <property type="project" value="UniProtKB-SubCell"/>
</dbReference>
<evidence type="ECO:0000256" key="13">
    <source>
        <dbReference type="PROSITE-ProRule" id="PRU10144"/>
    </source>
</evidence>
<dbReference type="InterPro" id="IPR010917">
    <property type="entry name" value="TonB_rcpt_CS"/>
</dbReference>
<evidence type="ECO:0000256" key="5">
    <source>
        <dbReference type="ARBA" id="ARBA00022452"/>
    </source>
</evidence>
<evidence type="ECO:0000256" key="1">
    <source>
        <dbReference type="ARBA" id="ARBA00004571"/>
    </source>
</evidence>
<dbReference type="InterPro" id="IPR036942">
    <property type="entry name" value="Beta-barrel_TonB_sf"/>
</dbReference>
<evidence type="ECO:0000313" key="18">
    <source>
        <dbReference type="Proteomes" id="UP000216363"/>
    </source>
</evidence>
<dbReference type="PROSITE" id="PS01156">
    <property type="entry name" value="TONB_DEPENDENT_REC_2"/>
    <property type="match status" value="1"/>
</dbReference>
<keyword evidence="10 17" id="KW-0675">Receptor</keyword>
<dbReference type="EMBL" id="NNRN01000062">
    <property type="protein sequence ID" value="OYR24723.1"/>
    <property type="molecule type" value="Genomic_DNA"/>
</dbReference>
<comment type="similarity">
    <text evidence="2 12 14">Belongs to the TonB-dependent receptor family.</text>
</comment>
<dbReference type="InterPro" id="IPR011276">
    <property type="entry name" value="TonB_haem/Hb_rcpt"/>
</dbReference>
<dbReference type="GO" id="GO:0044718">
    <property type="term" value="P:siderophore transmembrane transport"/>
    <property type="evidence" value="ECO:0007669"/>
    <property type="project" value="TreeGrafter"/>
</dbReference>
<keyword evidence="11 12" id="KW-0998">Cell outer membrane</keyword>
<dbReference type="NCBIfam" id="TIGR01785">
    <property type="entry name" value="TonB-hemin"/>
    <property type="match status" value="1"/>
</dbReference>
<dbReference type="GO" id="GO:0015344">
    <property type="term" value="F:siderophore uptake transmembrane transporter activity"/>
    <property type="evidence" value="ECO:0007669"/>
    <property type="project" value="TreeGrafter"/>
</dbReference>
<dbReference type="Proteomes" id="UP000216363">
    <property type="component" value="Unassembled WGS sequence"/>
</dbReference>
<evidence type="ECO:0000256" key="8">
    <source>
        <dbReference type="ARBA" id="ARBA00023077"/>
    </source>
</evidence>
<evidence type="ECO:0000256" key="7">
    <source>
        <dbReference type="ARBA" id="ARBA00022729"/>
    </source>
</evidence>
<evidence type="ECO:0000256" key="3">
    <source>
        <dbReference type="ARBA" id="ARBA00021261"/>
    </source>
</evidence>
<feature type="domain" description="TonB-dependent receptor plug" evidence="16">
    <location>
        <begin position="85"/>
        <end position="190"/>
    </location>
</feature>
<evidence type="ECO:0000259" key="16">
    <source>
        <dbReference type="Pfam" id="PF07715"/>
    </source>
</evidence>
<keyword evidence="5 12" id="KW-1134">Transmembrane beta strand</keyword>
<keyword evidence="6 12" id="KW-0812">Transmembrane</keyword>